<dbReference type="AlphaFoldDB" id="A0A927HET3"/>
<evidence type="ECO:0000313" key="7">
    <source>
        <dbReference type="Proteomes" id="UP000635142"/>
    </source>
</evidence>
<feature type="transmembrane region" description="Helical" evidence="4">
    <location>
        <begin position="25"/>
        <end position="43"/>
    </location>
</feature>
<gene>
    <name evidence="6" type="ORF">H9Q16_07255</name>
</gene>
<proteinExistence type="predicted"/>
<keyword evidence="4" id="KW-0812">Transmembrane</keyword>
<evidence type="ECO:0000259" key="5">
    <source>
        <dbReference type="PROSITE" id="PS01124"/>
    </source>
</evidence>
<keyword evidence="3" id="KW-0804">Transcription</keyword>
<evidence type="ECO:0000256" key="2">
    <source>
        <dbReference type="ARBA" id="ARBA00023125"/>
    </source>
</evidence>
<keyword evidence="1" id="KW-0805">Transcription regulation</keyword>
<dbReference type="SMART" id="SM00342">
    <property type="entry name" value="HTH_ARAC"/>
    <property type="match status" value="1"/>
</dbReference>
<dbReference type="SUPFAM" id="SSF46689">
    <property type="entry name" value="Homeodomain-like"/>
    <property type="match status" value="1"/>
</dbReference>
<keyword evidence="7" id="KW-1185">Reference proteome</keyword>
<accession>A0A927HET3</accession>
<evidence type="ECO:0000256" key="3">
    <source>
        <dbReference type="ARBA" id="ARBA00023163"/>
    </source>
</evidence>
<dbReference type="Pfam" id="PF12833">
    <property type="entry name" value="HTH_18"/>
    <property type="match status" value="1"/>
</dbReference>
<keyword evidence="4" id="KW-0472">Membrane</keyword>
<dbReference type="PRINTS" id="PR00032">
    <property type="entry name" value="HTHARAC"/>
</dbReference>
<organism evidence="6 7">
    <name type="scientific">Sulfitobacter aestuariivivens</name>
    <dbReference type="NCBI Taxonomy" id="2766981"/>
    <lineage>
        <taxon>Bacteria</taxon>
        <taxon>Pseudomonadati</taxon>
        <taxon>Pseudomonadota</taxon>
        <taxon>Alphaproteobacteria</taxon>
        <taxon>Rhodobacterales</taxon>
        <taxon>Roseobacteraceae</taxon>
        <taxon>Sulfitobacter</taxon>
    </lineage>
</organism>
<sequence length="332" mass="36231">MVSVLMTIAAYVLAWDTRVPGRSRFFLCGFLLCLVFVTVLLGMRVSLDWSWPARVQPFVAILAAPLAYIGFASLTLDRGKRWNSMLYRNGGFVAVALVGLLSPIPVSADLFILAVNCIYIVRIASLLSYSPDDFLSVPPHSTGLWRAAIYATLALIGLMVVADGLVFAISLVANDPQLLTLLTGVSGLFAGFVFVVALIGVPLILRASQRNVPARAEASDADHALMQALNEIMKDKELFRDSNLTLARLAKRLSVPARDLSGAINRTTTQNFSRFINGYRIAYAKGALLETDLPITEVMFEAGFLSKSSFNTEFRRMTGLTPSQFRIRGADG</sequence>
<dbReference type="InterPro" id="IPR018060">
    <property type="entry name" value="HTH_AraC"/>
</dbReference>
<evidence type="ECO:0000256" key="4">
    <source>
        <dbReference type="SAM" id="Phobius"/>
    </source>
</evidence>
<dbReference type="InterPro" id="IPR020449">
    <property type="entry name" value="Tscrpt_reg_AraC-type_HTH"/>
</dbReference>
<dbReference type="InterPro" id="IPR009057">
    <property type="entry name" value="Homeodomain-like_sf"/>
</dbReference>
<dbReference type="PROSITE" id="PS01124">
    <property type="entry name" value="HTH_ARAC_FAMILY_2"/>
    <property type="match status" value="1"/>
</dbReference>
<feature type="domain" description="HTH araC/xylS-type" evidence="5">
    <location>
        <begin position="223"/>
        <end position="328"/>
    </location>
</feature>
<protein>
    <submittedName>
        <fullName evidence="6">Helix-turn-helix transcriptional regulator</fullName>
    </submittedName>
</protein>
<dbReference type="GO" id="GO:0003700">
    <property type="term" value="F:DNA-binding transcription factor activity"/>
    <property type="evidence" value="ECO:0007669"/>
    <property type="project" value="InterPro"/>
</dbReference>
<dbReference type="PANTHER" id="PTHR43280:SF29">
    <property type="entry name" value="ARAC-FAMILY TRANSCRIPTIONAL REGULATOR"/>
    <property type="match status" value="1"/>
</dbReference>
<dbReference type="GO" id="GO:0043565">
    <property type="term" value="F:sequence-specific DNA binding"/>
    <property type="evidence" value="ECO:0007669"/>
    <property type="project" value="InterPro"/>
</dbReference>
<comment type="caution">
    <text evidence="6">The sequence shown here is derived from an EMBL/GenBank/DDBJ whole genome shotgun (WGS) entry which is preliminary data.</text>
</comment>
<dbReference type="EMBL" id="JACTAG010000001">
    <property type="protein sequence ID" value="MBD3663714.1"/>
    <property type="molecule type" value="Genomic_DNA"/>
</dbReference>
<dbReference type="Proteomes" id="UP000635142">
    <property type="component" value="Unassembled WGS sequence"/>
</dbReference>
<evidence type="ECO:0000256" key="1">
    <source>
        <dbReference type="ARBA" id="ARBA00023015"/>
    </source>
</evidence>
<evidence type="ECO:0000313" key="6">
    <source>
        <dbReference type="EMBL" id="MBD3663714.1"/>
    </source>
</evidence>
<feature type="transmembrane region" description="Helical" evidence="4">
    <location>
        <begin position="149"/>
        <end position="173"/>
    </location>
</feature>
<name>A0A927HET3_9RHOB</name>
<feature type="transmembrane region" description="Helical" evidence="4">
    <location>
        <begin position="55"/>
        <end position="74"/>
    </location>
</feature>
<keyword evidence="2" id="KW-0238">DNA-binding</keyword>
<keyword evidence="4" id="KW-1133">Transmembrane helix</keyword>
<dbReference type="PANTHER" id="PTHR43280">
    <property type="entry name" value="ARAC-FAMILY TRANSCRIPTIONAL REGULATOR"/>
    <property type="match status" value="1"/>
</dbReference>
<dbReference type="Gene3D" id="1.10.10.60">
    <property type="entry name" value="Homeodomain-like"/>
    <property type="match status" value="1"/>
</dbReference>
<feature type="transmembrane region" description="Helical" evidence="4">
    <location>
        <begin position="179"/>
        <end position="205"/>
    </location>
</feature>
<reference evidence="6" key="1">
    <citation type="submission" date="2020-08" db="EMBL/GenBank/DDBJ databases">
        <title>Sulfitobacter aestuariivivens sp. nov., isolated from a tidal flat.</title>
        <authorList>
            <person name="Park S."/>
            <person name="Yoon J.-H."/>
        </authorList>
    </citation>
    <scope>NUCLEOTIDE SEQUENCE</scope>
    <source>
        <strain evidence="6">TSTF-M16</strain>
    </source>
</reference>
<feature type="transmembrane region" description="Helical" evidence="4">
    <location>
        <begin position="86"/>
        <end position="104"/>
    </location>
</feature>